<comment type="caution">
    <text evidence="1">The sequence shown here is derived from an EMBL/GenBank/DDBJ whole genome shotgun (WGS) entry which is preliminary data.</text>
</comment>
<evidence type="ECO:0000313" key="2">
    <source>
        <dbReference type="Proteomes" id="UP001140560"/>
    </source>
</evidence>
<dbReference type="OrthoDB" id="3690919at2759"/>
<accession>A0A9W8YBK5</accession>
<keyword evidence="2" id="KW-1185">Reference proteome</keyword>
<dbReference type="AlphaFoldDB" id="A0A9W8YBK5"/>
<proteinExistence type="predicted"/>
<sequence>MDPDNQTQPQSPVYDEYPIYPFHHYDSIPVEPCSPLANSLANKSGFFHLLRCGHIVVVAEQDGRCGRNCQRASASAYAGGMMGAINPVASDPYRYLDPDLLGTTLTPLSADPPMDVTPTVSETQLDDTLYCEVCQDIPYDRYVIMHPPEDPLNIFTKKPEHFRRCFSLSSELLKSTANIDDERVDRLLCRPFIVRTHRLFNPNNTHVLRCGHEVWCPEIRSCASNCRDEPQCSARVTLGLGKRGDMILCHECVSRAELVYVRYQRLNFMEESTPETIGISEALYGAVADEAD</sequence>
<evidence type="ECO:0000313" key="1">
    <source>
        <dbReference type="EMBL" id="KAJ4373235.1"/>
    </source>
</evidence>
<gene>
    <name evidence="1" type="ORF">N0V83_003529</name>
</gene>
<protein>
    <submittedName>
        <fullName evidence="1">Uncharacterized protein</fullName>
    </submittedName>
</protein>
<name>A0A9W8YBK5_9PLEO</name>
<dbReference type="EMBL" id="JAPEUY010000005">
    <property type="protein sequence ID" value="KAJ4373235.1"/>
    <property type="molecule type" value="Genomic_DNA"/>
</dbReference>
<reference evidence="1" key="1">
    <citation type="submission" date="2022-10" db="EMBL/GenBank/DDBJ databases">
        <title>Tapping the CABI collections for fungal endophytes: first genome assemblies for Collariella, Neodidymelliopsis, Ascochyta clinopodiicola, Didymella pomorum, Didymosphaeria variabile, Neocosmospora piperis and Neocucurbitaria cava.</title>
        <authorList>
            <person name="Hill R."/>
        </authorList>
    </citation>
    <scope>NUCLEOTIDE SEQUENCE</scope>
    <source>
        <strain evidence="1">IMI 356814</strain>
    </source>
</reference>
<dbReference type="Proteomes" id="UP001140560">
    <property type="component" value="Unassembled WGS sequence"/>
</dbReference>
<organism evidence="1 2">
    <name type="scientific">Neocucurbitaria cava</name>
    <dbReference type="NCBI Taxonomy" id="798079"/>
    <lineage>
        <taxon>Eukaryota</taxon>
        <taxon>Fungi</taxon>
        <taxon>Dikarya</taxon>
        <taxon>Ascomycota</taxon>
        <taxon>Pezizomycotina</taxon>
        <taxon>Dothideomycetes</taxon>
        <taxon>Pleosporomycetidae</taxon>
        <taxon>Pleosporales</taxon>
        <taxon>Pleosporineae</taxon>
        <taxon>Cucurbitariaceae</taxon>
        <taxon>Neocucurbitaria</taxon>
    </lineage>
</organism>